<protein>
    <recommendedName>
        <fullName evidence="3">Transposase</fullName>
    </recommendedName>
</protein>
<evidence type="ECO:0008006" key="3">
    <source>
        <dbReference type="Google" id="ProtNLM"/>
    </source>
</evidence>
<dbReference type="RefSeq" id="WP_249060910.1">
    <property type="nucleotide sequence ID" value="NZ_JALZWP010000032.1"/>
</dbReference>
<sequence length="99" mass="11126">AHFPHRPIQDPRGFLLPRFVNVSRKLMAANVVLRPTSKNLQESGRSLRICAEPILKENADIQNVRHSAKPVACNEAGGETLHVECRRDTCPCRVRTCLN</sequence>
<name>A0ABT0M5W5_9RHOB</name>
<keyword evidence="2" id="KW-1185">Reference proteome</keyword>
<gene>
    <name evidence="1" type="ORF">M3N55_16180</name>
</gene>
<proteinExistence type="predicted"/>
<reference evidence="1 2" key="1">
    <citation type="submission" date="2022-05" db="EMBL/GenBank/DDBJ databases">
        <title>Seasonal and diel survey of microbial diversity of the Tyrrhenian coast.</title>
        <authorList>
            <person name="Gattoni G."/>
            <person name="Corral P."/>
        </authorList>
    </citation>
    <scope>NUCLEOTIDE SEQUENCE [LARGE SCALE GENOMIC DNA]</scope>
    <source>
        <strain evidence="1 2">V10</strain>
    </source>
</reference>
<evidence type="ECO:0000313" key="2">
    <source>
        <dbReference type="Proteomes" id="UP001202550"/>
    </source>
</evidence>
<dbReference type="Proteomes" id="UP001202550">
    <property type="component" value="Unassembled WGS sequence"/>
</dbReference>
<accession>A0ABT0M5W5</accession>
<comment type="caution">
    <text evidence="1">The sequence shown here is derived from an EMBL/GenBank/DDBJ whole genome shotgun (WGS) entry which is preliminary data.</text>
</comment>
<dbReference type="EMBL" id="JALZWP010000032">
    <property type="protein sequence ID" value="MCL1630255.1"/>
    <property type="molecule type" value="Genomic_DNA"/>
</dbReference>
<evidence type="ECO:0000313" key="1">
    <source>
        <dbReference type="EMBL" id="MCL1630255.1"/>
    </source>
</evidence>
<feature type="non-terminal residue" evidence="1">
    <location>
        <position position="1"/>
    </location>
</feature>
<organism evidence="1 2">
    <name type="scientific">Roseinatronobacter domitianus</name>
    <dbReference type="NCBI Taxonomy" id="2940293"/>
    <lineage>
        <taxon>Bacteria</taxon>
        <taxon>Pseudomonadati</taxon>
        <taxon>Pseudomonadota</taxon>
        <taxon>Alphaproteobacteria</taxon>
        <taxon>Rhodobacterales</taxon>
        <taxon>Paracoccaceae</taxon>
        <taxon>Roseinatronobacter</taxon>
    </lineage>
</organism>